<evidence type="ECO:0000313" key="2">
    <source>
        <dbReference type="Proteomes" id="UP001159363"/>
    </source>
</evidence>
<protein>
    <submittedName>
        <fullName evidence="1">Uncharacterized protein</fullName>
    </submittedName>
</protein>
<evidence type="ECO:0000313" key="1">
    <source>
        <dbReference type="EMBL" id="KAJ8892659.1"/>
    </source>
</evidence>
<organism evidence="1 2">
    <name type="scientific">Dryococelus australis</name>
    <dbReference type="NCBI Taxonomy" id="614101"/>
    <lineage>
        <taxon>Eukaryota</taxon>
        <taxon>Metazoa</taxon>
        <taxon>Ecdysozoa</taxon>
        <taxon>Arthropoda</taxon>
        <taxon>Hexapoda</taxon>
        <taxon>Insecta</taxon>
        <taxon>Pterygota</taxon>
        <taxon>Neoptera</taxon>
        <taxon>Polyneoptera</taxon>
        <taxon>Phasmatodea</taxon>
        <taxon>Verophasmatodea</taxon>
        <taxon>Anareolatae</taxon>
        <taxon>Phasmatidae</taxon>
        <taxon>Eurycanthinae</taxon>
        <taxon>Dryococelus</taxon>
    </lineage>
</organism>
<keyword evidence="2" id="KW-1185">Reference proteome</keyword>
<name>A0ABQ9I8P5_9NEOP</name>
<dbReference type="EMBL" id="JARBHB010000002">
    <property type="protein sequence ID" value="KAJ8892659.1"/>
    <property type="molecule type" value="Genomic_DNA"/>
</dbReference>
<sequence length="146" mass="16873">MLITDIQQIAKWYTSVGILLENDKCARQSVGYHGTAVSSVRETHRSDIREFNRSESSVLRKCICLSTLHMEQTRKTKASKMRQKAQHAGRYEVQKTRVSASGKCHYECKNISSNKNECMFLKLYALSENEQKKFVRKKIRSGHRTS</sequence>
<proteinExistence type="predicted"/>
<dbReference type="Proteomes" id="UP001159363">
    <property type="component" value="Chromosome 2"/>
</dbReference>
<reference evidence="1 2" key="1">
    <citation type="submission" date="2023-02" db="EMBL/GenBank/DDBJ databases">
        <title>LHISI_Scaffold_Assembly.</title>
        <authorList>
            <person name="Stuart O.P."/>
            <person name="Cleave R."/>
            <person name="Magrath M.J.L."/>
            <person name="Mikheyev A.S."/>
        </authorList>
    </citation>
    <scope>NUCLEOTIDE SEQUENCE [LARGE SCALE GENOMIC DNA]</scope>
    <source>
        <strain evidence="1">Daus_M_001</strain>
        <tissue evidence="1">Leg muscle</tissue>
    </source>
</reference>
<gene>
    <name evidence="1" type="ORF">PR048_005240</name>
</gene>
<accession>A0ABQ9I8P5</accession>
<comment type="caution">
    <text evidence="1">The sequence shown here is derived from an EMBL/GenBank/DDBJ whole genome shotgun (WGS) entry which is preliminary data.</text>
</comment>